<reference evidence="1 2" key="1">
    <citation type="submission" date="2018-06" db="EMBL/GenBank/DDBJ databases">
        <title>Draft Genome Sequence of a Novel Marine Bacterium Related to the Verrucomicrobia.</title>
        <authorList>
            <person name="Vosseberg J."/>
            <person name="Martijn J."/>
            <person name="Ettema T.J.G."/>
        </authorList>
    </citation>
    <scope>NUCLEOTIDE SEQUENCE [LARGE SCALE GENOMIC DNA]</scope>
    <source>
        <strain evidence="1">TARA_B100001123</strain>
    </source>
</reference>
<dbReference type="EMBL" id="CP029803">
    <property type="protein sequence ID" value="AWT60669.1"/>
    <property type="molecule type" value="Genomic_DNA"/>
</dbReference>
<accession>A0A2Z4AEA2</accession>
<dbReference type="Proteomes" id="UP000247465">
    <property type="component" value="Chromosome"/>
</dbReference>
<proteinExistence type="predicted"/>
<dbReference type="AlphaFoldDB" id="A0A2Z4AEA2"/>
<gene>
    <name evidence="1" type="ORF">DF168_01887</name>
</gene>
<evidence type="ECO:0000313" key="1">
    <source>
        <dbReference type="EMBL" id="AWT60669.1"/>
    </source>
</evidence>
<sequence>MRRCAILSVLIGVPFVAYCEKIRLHFEPDSESRVVRELDSSNDQFHKAESVFDAAKLAEGWNWFEYEGSFQGFVKSGEVGKDLEVNIGALVHLRPNANSPVLSTIEEGDANRVMRVGDWVEIEFIKAVPVYFRYPVNRLKKVPLIPFSFPGEGSTEIPEQGHSSRNSNLTTQADSATEELFVTDRPRYFDGILKFTLKQVTSVEPFQWKLVGSSGEHILYVDTSKLLISSPLQELEGQNVIIYGVPSPIKSSKSMVVIARTLRLKL</sequence>
<evidence type="ECO:0000313" key="2">
    <source>
        <dbReference type="Proteomes" id="UP000247465"/>
    </source>
</evidence>
<dbReference type="KEGG" id="mtar:DF168_01887"/>
<organism evidence="1 2">
    <name type="scientific">Candidatus Moanibacter tarae</name>
    <dbReference type="NCBI Taxonomy" id="2200854"/>
    <lineage>
        <taxon>Bacteria</taxon>
        <taxon>Pseudomonadati</taxon>
        <taxon>Verrucomicrobiota</taxon>
        <taxon>Opitutia</taxon>
        <taxon>Puniceicoccales</taxon>
        <taxon>Puniceicoccales incertae sedis</taxon>
        <taxon>Candidatus Moanibacter</taxon>
    </lineage>
</organism>
<protein>
    <submittedName>
        <fullName evidence="1">Uncharacterized protein</fullName>
    </submittedName>
</protein>
<name>A0A2Z4AEA2_9BACT</name>